<dbReference type="PANTHER" id="PTHR22916:SF3">
    <property type="entry name" value="UDP-GLCNAC:BETAGAL BETA-1,3-N-ACETYLGLUCOSAMINYLTRANSFERASE-LIKE PROTEIN 1"/>
    <property type="match status" value="1"/>
</dbReference>
<evidence type="ECO:0000313" key="2">
    <source>
        <dbReference type="EMBL" id="EJW99518.1"/>
    </source>
</evidence>
<evidence type="ECO:0000259" key="1">
    <source>
        <dbReference type="Pfam" id="PF00535"/>
    </source>
</evidence>
<dbReference type="InterPro" id="IPR029044">
    <property type="entry name" value="Nucleotide-diphossugar_trans"/>
</dbReference>
<feature type="domain" description="Glycosyltransferase 2-like" evidence="1">
    <location>
        <begin position="2"/>
        <end position="72"/>
    </location>
</feature>
<dbReference type="GO" id="GO:0016758">
    <property type="term" value="F:hexosyltransferase activity"/>
    <property type="evidence" value="ECO:0007669"/>
    <property type="project" value="UniProtKB-ARBA"/>
</dbReference>
<dbReference type="PANTHER" id="PTHR22916">
    <property type="entry name" value="GLYCOSYLTRANSFERASE"/>
    <property type="match status" value="1"/>
</dbReference>
<dbReference type="InterPro" id="IPR001173">
    <property type="entry name" value="Glyco_trans_2-like"/>
</dbReference>
<organism evidence="2">
    <name type="scientific">gut metagenome</name>
    <dbReference type="NCBI Taxonomy" id="749906"/>
    <lineage>
        <taxon>unclassified sequences</taxon>
        <taxon>metagenomes</taxon>
        <taxon>organismal metagenomes</taxon>
    </lineage>
</organism>
<name>J9FY80_9ZZZZ</name>
<dbReference type="Gene3D" id="3.90.550.10">
    <property type="entry name" value="Spore Coat Polysaccharide Biosynthesis Protein SpsA, Chain A"/>
    <property type="match status" value="1"/>
</dbReference>
<proteinExistence type="predicted"/>
<dbReference type="SUPFAM" id="SSF53448">
    <property type="entry name" value="Nucleotide-diphospho-sugar transferases"/>
    <property type="match status" value="1"/>
</dbReference>
<dbReference type="AlphaFoldDB" id="J9FY80"/>
<sequence length="212" mass="25456">MSRGKYLQFVDSDDYLDPNATRLMVEKAEVNQADMVISHYFRVETEKDREKQTERKKDARKFWEIGDEPPTKQVTTRYGFLDEGFYTKIDFAKNLMKEPASFYYGVMWNKLYRRDLVMEHNIRCSEELTWSEDLLFNLEYIRYAERFYALETPIYYYVNNPTSFCASQMTFKNTITTKASLFAYYKNLYEELGLYEENKLQIYKYLVAVAEA</sequence>
<comment type="caution">
    <text evidence="2">The sequence shown here is derived from an EMBL/GenBank/DDBJ whole genome shotgun (WGS) entry which is preliminary data.</text>
</comment>
<gene>
    <name evidence="2" type="ORF">EVA_12376</name>
</gene>
<keyword evidence="2" id="KW-0808">Transferase</keyword>
<dbReference type="EMBL" id="AMCI01003765">
    <property type="protein sequence ID" value="EJW99518.1"/>
    <property type="molecule type" value="Genomic_DNA"/>
</dbReference>
<dbReference type="Pfam" id="PF00535">
    <property type="entry name" value="Glycos_transf_2"/>
    <property type="match status" value="1"/>
</dbReference>
<reference evidence="2" key="1">
    <citation type="journal article" date="2012" name="PLoS ONE">
        <title>Gene sets for utilization of primary and secondary nutrition supplies in the distal gut of endangered iberian lynx.</title>
        <authorList>
            <person name="Alcaide M."/>
            <person name="Messina E."/>
            <person name="Richter M."/>
            <person name="Bargiela R."/>
            <person name="Peplies J."/>
            <person name="Huws S.A."/>
            <person name="Newbold C.J."/>
            <person name="Golyshin P.N."/>
            <person name="Simon M.A."/>
            <person name="Lopez G."/>
            <person name="Yakimov M.M."/>
            <person name="Ferrer M."/>
        </authorList>
    </citation>
    <scope>NUCLEOTIDE SEQUENCE</scope>
</reference>
<accession>J9FY80</accession>
<protein>
    <submittedName>
        <fullName evidence="2">Glycosyltransferase, group 2 family protein</fullName>
    </submittedName>
</protein>